<dbReference type="STRING" id="192904.SAMN04488514_103101"/>
<dbReference type="Gene3D" id="2.30.120.10">
    <property type="match status" value="1"/>
</dbReference>
<dbReference type="AlphaFoldDB" id="A0A1G9NAU0"/>
<protein>
    <submittedName>
        <fullName evidence="7">Penicillin amidase</fullName>
    </submittedName>
</protein>
<keyword evidence="5" id="KW-0106">Calcium</keyword>
<feature type="binding site" evidence="5">
    <location>
        <position position="325"/>
    </location>
    <ligand>
        <name>Ca(2+)</name>
        <dbReference type="ChEBI" id="CHEBI:29108"/>
    </ligand>
</feature>
<sequence length="802" mass="91607">MKKIKKIGGLFLLFVVLCLISIGVIAYLLSPDYEGEKELTNLSEEVEVYYDTYGIPHIYGTNEEDALRAMGYVHAQDRLWQMELLRRIASGGLSEVFGQDLVSTDKFFLALGVNDASEKAVSELNLYDKEIRLAQAYLDGINQFIKEGPTPVEFYLTGIEKRPFELKDVYNTIGYMAFSFAMAHKSDPLLTNIKNTLGADYINDLEEGFGKNTLRIPNYELKSSEVAVTNLTTAVMESLEALAIPLFEGSNGWVLGPEKTKNRKVLFANDPHISFSQPTVWYEAHISTPTYKIYGCYLAGVPFPVLAHNHEMAYGVTMFENDDVDFYFEETNSSDATQYRTEKEWKNFETVSKSITVKDAEDVQFSYRKTNHGPIMNGLIEQITSERPMAMRWVYTENENRIMTALYGMSHAQNMVQFQNALPNIHAPGLNVMYGDAQDNVAWWATAKLYEIPDSVNTKLVFEENAGLPLNRKYLDFTKNPHAINPPWNYVYSANNEPDSMEGKPYPGYYLPENRAKRIVQLLEPKNDWDMASVRDMMNDVTSIVNTEIIDDLARLMEVEQLSRKQIDALDRINVWSGASVLESSETTLYHRWIYYFLKNTFEDELGETRFQQFMETHFLKKQIALMAAKENSIWWDDVLTPDKVETKEQIVQISFLQAYASLSKDFGEDMSKWSWKKVHTLEHGHPIGQIAALRPFFNVGPFAVEGTREVINNMAFSYDSTGFYKVSYGPSTRRVIDFSDIENSYSISPTGQSGNPFSAHYKDQAKMYAKGEFRKMLMNKDEIISTSKSLLILKPVQEAAE</sequence>
<dbReference type="InterPro" id="IPR029055">
    <property type="entry name" value="Ntn_hydrolases_N"/>
</dbReference>
<dbReference type="CDD" id="cd03747">
    <property type="entry name" value="Ntn_PGA_like"/>
    <property type="match status" value="1"/>
</dbReference>
<dbReference type="InterPro" id="IPR023343">
    <property type="entry name" value="Penicillin_amidase_dom1"/>
</dbReference>
<dbReference type="PIRSF" id="PIRSF001227">
    <property type="entry name" value="Pen_acylase"/>
    <property type="match status" value="1"/>
</dbReference>
<feature type="active site" description="Nucleophile" evidence="4">
    <location>
        <position position="250"/>
    </location>
</feature>
<dbReference type="InterPro" id="IPR014395">
    <property type="entry name" value="Pen/GL7ACA/AHL_acylase"/>
</dbReference>
<dbReference type="Proteomes" id="UP000199440">
    <property type="component" value="Unassembled WGS sequence"/>
</dbReference>
<dbReference type="SUPFAM" id="SSF56235">
    <property type="entry name" value="N-terminal nucleophile aminohydrolases (Ntn hydrolases)"/>
    <property type="match status" value="1"/>
</dbReference>
<evidence type="ECO:0000256" key="5">
    <source>
        <dbReference type="PIRSR" id="PIRSR001227-2"/>
    </source>
</evidence>
<dbReference type="PANTHER" id="PTHR34218">
    <property type="entry name" value="PEPTIDASE S45 PENICILLIN AMIDASE"/>
    <property type="match status" value="1"/>
</dbReference>
<evidence type="ECO:0000313" key="7">
    <source>
        <dbReference type="EMBL" id="SDL83582.1"/>
    </source>
</evidence>
<feature type="transmembrane region" description="Helical" evidence="6">
    <location>
        <begin position="7"/>
        <end position="29"/>
    </location>
</feature>
<keyword evidence="6" id="KW-0472">Membrane</keyword>
<keyword evidence="8" id="KW-1185">Reference proteome</keyword>
<dbReference type="InterPro" id="IPR043146">
    <property type="entry name" value="Penicillin_amidase_N_B-knob"/>
</dbReference>
<dbReference type="GO" id="GO:0016811">
    <property type="term" value="F:hydrolase activity, acting on carbon-nitrogen (but not peptide) bonds, in linear amides"/>
    <property type="evidence" value="ECO:0007669"/>
    <property type="project" value="InterPro"/>
</dbReference>
<dbReference type="Gene3D" id="1.10.1400.10">
    <property type="match status" value="1"/>
</dbReference>
<name>A0A1G9NAU0_9FLAO</name>
<dbReference type="InterPro" id="IPR002692">
    <property type="entry name" value="S45"/>
</dbReference>
<dbReference type="GO" id="GO:0017000">
    <property type="term" value="P:antibiotic biosynthetic process"/>
    <property type="evidence" value="ECO:0007669"/>
    <property type="project" value="InterPro"/>
</dbReference>
<dbReference type="InterPro" id="IPR043147">
    <property type="entry name" value="Penicillin_amidase_A-knob"/>
</dbReference>
<dbReference type="Gene3D" id="1.10.439.10">
    <property type="entry name" value="Penicillin Amidohydrolase, domain 1"/>
    <property type="match status" value="1"/>
</dbReference>
<comment type="cofactor">
    <cofactor evidence="5">
        <name>Ca(2+)</name>
        <dbReference type="ChEBI" id="CHEBI:29108"/>
    </cofactor>
    <text evidence="5">Binds 1 Ca(2+) ion per dimer.</text>
</comment>
<keyword evidence="6" id="KW-1133">Transmembrane helix</keyword>
<keyword evidence="5" id="KW-0479">Metal-binding</keyword>
<dbReference type="GO" id="GO:0046872">
    <property type="term" value="F:metal ion binding"/>
    <property type="evidence" value="ECO:0007669"/>
    <property type="project" value="UniProtKB-KW"/>
</dbReference>
<evidence type="ECO:0000256" key="6">
    <source>
        <dbReference type="SAM" id="Phobius"/>
    </source>
</evidence>
<accession>A0A1G9NAU0</accession>
<keyword evidence="6" id="KW-0812">Transmembrane</keyword>
<dbReference type="PANTHER" id="PTHR34218:SF5">
    <property type="entry name" value="PENICILLIN ACYLASE FAMILY PROTEIN"/>
    <property type="match status" value="1"/>
</dbReference>
<keyword evidence="3" id="KW-0865">Zymogen</keyword>
<comment type="similarity">
    <text evidence="1">Belongs to the peptidase S45 family.</text>
</comment>
<feature type="binding site" evidence="5">
    <location>
        <position position="324"/>
    </location>
    <ligand>
        <name>Ca(2+)</name>
        <dbReference type="ChEBI" id="CHEBI:29108"/>
    </ligand>
</feature>
<evidence type="ECO:0000256" key="1">
    <source>
        <dbReference type="ARBA" id="ARBA00006586"/>
    </source>
</evidence>
<keyword evidence="2" id="KW-0378">Hydrolase</keyword>
<dbReference type="OrthoDB" id="9759796at2"/>
<evidence type="ECO:0000313" key="8">
    <source>
        <dbReference type="Proteomes" id="UP000199440"/>
    </source>
</evidence>
<gene>
    <name evidence="7" type="ORF">SAMN04488514_103101</name>
</gene>
<dbReference type="RefSeq" id="WP_089887403.1">
    <property type="nucleotide sequence ID" value="NZ_FNGV01000003.1"/>
</dbReference>
<evidence type="ECO:0000256" key="2">
    <source>
        <dbReference type="ARBA" id="ARBA00022801"/>
    </source>
</evidence>
<feature type="binding site" evidence="5">
    <location>
        <position position="322"/>
    </location>
    <ligand>
        <name>Ca(2+)</name>
        <dbReference type="ChEBI" id="CHEBI:29108"/>
    </ligand>
</feature>
<dbReference type="Gene3D" id="3.60.20.10">
    <property type="entry name" value="Glutamine Phosphoribosylpyrophosphate, subunit 1, domain 1"/>
    <property type="match status" value="1"/>
</dbReference>
<evidence type="ECO:0000256" key="3">
    <source>
        <dbReference type="ARBA" id="ARBA00023145"/>
    </source>
</evidence>
<evidence type="ECO:0000256" key="4">
    <source>
        <dbReference type="PIRSR" id="PIRSR001227-1"/>
    </source>
</evidence>
<dbReference type="EMBL" id="FNGV01000003">
    <property type="protein sequence ID" value="SDL83582.1"/>
    <property type="molecule type" value="Genomic_DNA"/>
</dbReference>
<dbReference type="Pfam" id="PF01804">
    <property type="entry name" value="Penicil_amidase"/>
    <property type="match status" value="1"/>
</dbReference>
<proteinExistence type="inferred from homology"/>
<reference evidence="8" key="1">
    <citation type="submission" date="2016-10" db="EMBL/GenBank/DDBJ databases">
        <authorList>
            <person name="Varghese N."/>
            <person name="Submissions S."/>
        </authorList>
    </citation>
    <scope>NUCLEOTIDE SEQUENCE [LARGE SCALE GENOMIC DNA]</scope>
    <source>
        <strain evidence="8">DSM 19886</strain>
    </source>
</reference>
<organism evidence="7 8">
    <name type="scientific">Kriegella aquimaris</name>
    <dbReference type="NCBI Taxonomy" id="192904"/>
    <lineage>
        <taxon>Bacteria</taxon>
        <taxon>Pseudomonadati</taxon>
        <taxon>Bacteroidota</taxon>
        <taxon>Flavobacteriia</taxon>
        <taxon>Flavobacteriales</taxon>
        <taxon>Flavobacteriaceae</taxon>
        <taxon>Kriegella</taxon>
    </lineage>
</organism>